<proteinExistence type="predicted"/>
<dbReference type="AlphaFoldDB" id="A0A9X1U1C1"/>
<keyword evidence="2" id="KW-1185">Reference proteome</keyword>
<organism evidence="1 2">
    <name type="scientific">Corynebacterium uropygiale</name>
    <dbReference type="NCBI Taxonomy" id="1775911"/>
    <lineage>
        <taxon>Bacteria</taxon>
        <taxon>Bacillati</taxon>
        <taxon>Actinomycetota</taxon>
        <taxon>Actinomycetes</taxon>
        <taxon>Mycobacteriales</taxon>
        <taxon>Corynebacteriaceae</taxon>
        <taxon>Corynebacterium</taxon>
    </lineage>
</organism>
<comment type="caution">
    <text evidence="1">The sequence shown here is derived from an EMBL/GenBank/DDBJ whole genome shotgun (WGS) entry which is preliminary data.</text>
</comment>
<gene>
    <name evidence="1" type="ORF">L1O03_09475</name>
</gene>
<protein>
    <submittedName>
        <fullName evidence="1">Uncharacterized protein</fullName>
    </submittedName>
</protein>
<dbReference type="EMBL" id="JAKGSI010000004">
    <property type="protein sequence ID" value="MCF4007398.1"/>
    <property type="molecule type" value="Genomic_DNA"/>
</dbReference>
<evidence type="ECO:0000313" key="1">
    <source>
        <dbReference type="EMBL" id="MCF4007398.1"/>
    </source>
</evidence>
<dbReference type="RefSeq" id="WP_236119529.1">
    <property type="nucleotide sequence ID" value="NZ_JAKGSI010000004.1"/>
</dbReference>
<sequence length="48" mass="5147">MDLDALLAPVIEFFSHGIGAQIAQIFWQVFSFLYPANAEAAGPVVIPA</sequence>
<accession>A0A9X1U1C1</accession>
<name>A0A9X1U1C1_9CORY</name>
<dbReference type="Proteomes" id="UP001139336">
    <property type="component" value="Unassembled WGS sequence"/>
</dbReference>
<reference evidence="1" key="1">
    <citation type="submission" date="2022-01" db="EMBL/GenBank/DDBJ databases">
        <title>Corynebacterium sp. nov isolated from isolated from the feces of the greater white-fronted geese (Anser albifrons) at Poyang Lake, PR China.</title>
        <authorList>
            <person name="Liu Q."/>
        </authorList>
    </citation>
    <scope>NUCLEOTIDE SEQUENCE</scope>
    <source>
        <strain evidence="1">JCM 32435</strain>
    </source>
</reference>
<evidence type="ECO:0000313" key="2">
    <source>
        <dbReference type="Proteomes" id="UP001139336"/>
    </source>
</evidence>